<dbReference type="Proteomes" id="UP001374579">
    <property type="component" value="Unassembled WGS sequence"/>
</dbReference>
<reference evidence="1 2" key="1">
    <citation type="submission" date="2024-02" db="EMBL/GenBank/DDBJ databases">
        <title>Chromosome-scale genome assembly of the rough periwinkle Littorina saxatilis.</title>
        <authorList>
            <person name="De Jode A."/>
            <person name="Faria R."/>
            <person name="Formenti G."/>
            <person name="Sims Y."/>
            <person name="Smith T.P."/>
            <person name="Tracey A."/>
            <person name="Wood J.M.D."/>
            <person name="Zagrodzka Z.B."/>
            <person name="Johannesson K."/>
            <person name="Butlin R.K."/>
            <person name="Leder E.H."/>
        </authorList>
    </citation>
    <scope>NUCLEOTIDE SEQUENCE [LARGE SCALE GENOMIC DNA]</scope>
    <source>
        <strain evidence="1">Snail1</strain>
        <tissue evidence="1">Muscle</tissue>
    </source>
</reference>
<dbReference type="GO" id="GO:0005975">
    <property type="term" value="P:carbohydrate metabolic process"/>
    <property type="evidence" value="ECO:0007669"/>
    <property type="project" value="InterPro"/>
</dbReference>
<name>A0AAN9GL54_9CAEN</name>
<gene>
    <name evidence="1" type="ORF">V1264_012026</name>
</gene>
<protein>
    <submittedName>
        <fullName evidence="1">Uncharacterized protein</fullName>
    </submittedName>
</protein>
<sequence>MDFETLRQASDRGAAFFETVLDGNGRLKNPETASDLGSVYKLPMMLILTGRGRLAHKVLNDIKERFMQPDGDFLSYPDKTGDDRKSKNQELVQYWPYMNAWVAMAAHRLCRFDISYPAWEFLKQFYNPKVGGFGTSGRYDVDPTTSTEKLALVSTGNRYDVGFFMTAHLALTALQFGDLEKAKTSGDLMVRIVEEQPALDQYFLLHVNGETGQLVPKEPEGRRKWYRMVRDDPNELFYQLGYPVYYLHHLYRLTKQEKYLRTGEKILDFAMTLHENFYTHFLNHKVAWGAGLVAMTTGKAKYREMCARCVKYLLSLQTSEGDFLRELGPQPNLDQTAEIPIWLRELANSMVDKDNL</sequence>
<accession>A0AAN9GL54</accession>
<dbReference type="SUPFAM" id="SSF48208">
    <property type="entry name" value="Six-hairpin glycosidases"/>
    <property type="match status" value="1"/>
</dbReference>
<dbReference type="EMBL" id="JBAMIC010000002">
    <property type="protein sequence ID" value="KAK7112592.1"/>
    <property type="molecule type" value="Genomic_DNA"/>
</dbReference>
<evidence type="ECO:0000313" key="2">
    <source>
        <dbReference type="Proteomes" id="UP001374579"/>
    </source>
</evidence>
<organism evidence="1 2">
    <name type="scientific">Littorina saxatilis</name>
    <dbReference type="NCBI Taxonomy" id="31220"/>
    <lineage>
        <taxon>Eukaryota</taxon>
        <taxon>Metazoa</taxon>
        <taxon>Spiralia</taxon>
        <taxon>Lophotrochozoa</taxon>
        <taxon>Mollusca</taxon>
        <taxon>Gastropoda</taxon>
        <taxon>Caenogastropoda</taxon>
        <taxon>Littorinimorpha</taxon>
        <taxon>Littorinoidea</taxon>
        <taxon>Littorinidae</taxon>
        <taxon>Littorina</taxon>
    </lineage>
</organism>
<evidence type="ECO:0000313" key="1">
    <source>
        <dbReference type="EMBL" id="KAK7112592.1"/>
    </source>
</evidence>
<dbReference type="AlphaFoldDB" id="A0AAN9GL54"/>
<dbReference type="InterPro" id="IPR008928">
    <property type="entry name" value="6-hairpin_glycosidase_sf"/>
</dbReference>
<proteinExistence type="predicted"/>
<keyword evidence="2" id="KW-1185">Reference proteome</keyword>
<comment type="caution">
    <text evidence="1">The sequence shown here is derived from an EMBL/GenBank/DDBJ whole genome shotgun (WGS) entry which is preliminary data.</text>
</comment>